<dbReference type="InterPro" id="IPR001584">
    <property type="entry name" value="Integrase_cat-core"/>
</dbReference>
<dbReference type="Pfam" id="PF00665">
    <property type="entry name" value="rve"/>
    <property type="match status" value="1"/>
</dbReference>
<feature type="compositionally biased region" description="Low complexity" evidence="1">
    <location>
        <begin position="158"/>
        <end position="175"/>
    </location>
</feature>
<proteinExistence type="predicted"/>
<sequence>MGKFRITGVRLRKRVRTTVPEPSQTPVPDLFKRDFTAGPPNLKYMGDVTYLPAGDGEHLYLATVLDCFSHRIVGWPIADHMHTGLVTEPLTMAASTRGSLSGATCHNEHGAQYGSRQSAALCAKSGVTQSRGAVGHQRGQRRLRILPRLPENARHSKAPAASADPAPAGAPCSDG</sequence>
<evidence type="ECO:0000256" key="1">
    <source>
        <dbReference type="SAM" id="MobiDB-lite"/>
    </source>
</evidence>
<feature type="region of interest" description="Disordered" evidence="1">
    <location>
        <begin position="147"/>
        <end position="175"/>
    </location>
</feature>
<dbReference type="PANTHER" id="PTHR46889">
    <property type="entry name" value="TRANSPOSASE INSF FOR INSERTION SEQUENCE IS3B-RELATED"/>
    <property type="match status" value="1"/>
</dbReference>
<evidence type="ECO:0000259" key="2">
    <source>
        <dbReference type="Pfam" id="PF00665"/>
    </source>
</evidence>
<keyword evidence="4" id="KW-1185">Reference proteome</keyword>
<feature type="domain" description="Integrase catalytic" evidence="2">
    <location>
        <begin position="40"/>
        <end position="136"/>
    </location>
</feature>
<accession>A0ABP6Z4G2</accession>
<dbReference type="InterPro" id="IPR050900">
    <property type="entry name" value="Transposase_IS3/IS150/IS904"/>
</dbReference>
<evidence type="ECO:0000313" key="3">
    <source>
        <dbReference type="EMBL" id="GAA3597436.1"/>
    </source>
</evidence>
<name>A0ABP6Z4G2_9ACTN</name>
<dbReference type="Proteomes" id="UP001500707">
    <property type="component" value="Unassembled WGS sequence"/>
</dbReference>
<dbReference type="RefSeq" id="WP_428838566.1">
    <property type="nucleotide sequence ID" value="NZ_BAABCE010000047.1"/>
</dbReference>
<dbReference type="PANTHER" id="PTHR46889:SF4">
    <property type="entry name" value="TRANSPOSASE INSO FOR INSERTION SEQUENCE ELEMENT IS911B-RELATED"/>
    <property type="match status" value="1"/>
</dbReference>
<reference evidence="4" key="1">
    <citation type="journal article" date="2019" name="Int. J. Syst. Evol. Microbiol.">
        <title>The Global Catalogue of Microorganisms (GCM) 10K type strain sequencing project: providing services to taxonomists for standard genome sequencing and annotation.</title>
        <authorList>
            <consortium name="The Broad Institute Genomics Platform"/>
            <consortium name="The Broad Institute Genome Sequencing Center for Infectious Disease"/>
            <person name="Wu L."/>
            <person name="Ma J."/>
        </authorList>
    </citation>
    <scope>NUCLEOTIDE SEQUENCE [LARGE SCALE GENOMIC DNA]</scope>
    <source>
        <strain evidence="4">JCM 17656</strain>
    </source>
</reference>
<gene>
    <name evidence="3" type="ORF">GCM10022295_92530</name>
</gene>
<dbReference type="EMBL" id="BAABCE010000047">
    <property type="protein sequence ID" value="GAA3597436.1"/>
    <property type="molecule type" value="Genomic_DNA"/>
</dbReference>
<protein>
    <recommendedName>
        <fullName evidence="2">Integrase catalytic domain-containing protein</fullName>
    </recommendedName>
</protein>
<comment type="caution">
    <text evidence="3">The sequence shown here is derived from an EMBL/GenBank/DDBJ whole genome shotgun (WGS) entry which is preliminary data.</text>
</comment>
<evidence type="ECO:0000313" key="4">
    <source>
        <dbReference type="Proteomes" id="UP001500707"/>
    </source>
</evidence>
<organism evidence="3 4">
    <name type="scientific">Streptomyces osmaniensis</name>
    <dbReference type="NCBI Taxonomy" id="593134"/>
    <lineage>
        <taxon>Bacteria</taxon>
        <taxon>Bacillati</taxon>
        <taxon>Actinomycetota</taxon>
        <taxon>Actinomycetes</taxon>
        <taxon>Kitasatosporales</taxon>
        <taxon>Streptomycetaceae</taxon>
        <taxon>Streptomyces</taxon>
    </lineage>
</organism>